<dbReference type="InterPro" id="IPR000608">
    <property type="entry name" value="UBC"/>
</dbReference>
<protein>
    <recommendedName>
        <fullName evidence="1">E2 ubiquitin-conjugating enzyme</fullName>
        <ecNumber evidence="1">2.3.2.23</ecNumber>
    </recommendedName>
</protein>
<comment type="caution">
    <text evidence="10">The sequence shown here is derived from an EMBL/GenBank/DDBJ whole genome shotgun (WGS) entry which is preliminary data.</text>
</comment>
<dbReference type="PANTHER" id="PTHR24067">
    <property type="entry name" value="UBIQUITIN-CONJUGATING ENZYME E2"/>
    <property type="match status" value="1"/>
</dbReference>
<dbReference type="Pfam" id="PF00179">
    <property type="entry name" value="UQ_con"/>
    <property type="match status" value="1"/>
</dbReference>
<sequence>MATNENLPPNVIKQLAKELKNLHETPPEGIKVGVNDDNFSVIYADIEGPAGTPYENGLFRMKLLLSHDFPQSPPAGYFLTKIFHPNIATNGEICVNALKNDWNPTLGLRHLLVVIRCLLIEPFPESALNEQAGKMLLENYEGYARHARLLTGIHALKPKPKFKTGAISESTTALNVDQTNTSMKCVDQKNAVSGVAAPQLLPSPLTPKPENGQDYPTAMPSTGETGVSGSKAAPATQKKEAGLNKVPADKRKMDARKKSLKRL</sequence>
<feature type="compositionally biased region" description="Basic residues" evidence="8">
    <location>
        <begin position="253"/>
        <end position="263"/>
    </location>
</feature>
<dbReference type="EC" id="2.3.2.23" evidence="1"/>
<dbReference type="PROSITE" id="PS50127">
    <property type="entry name" value="UBC_2"/>
    <property type="match status" value="1"/>
</dbReference>
<name>A0ABD3S5C5_9LAMI</name>
<dbReference type="InterPro" id="IPR023313">
    <property type="entry name" value="UBQ-conjugating_AS"/>
</dbReference>
<feature type="active site" description="Glycyl thioester intermediate" evidence="6">
    <location>
        <position position="94"/>
    </location>
</feature>
<dbReference type="EMBL" id="JBJXBP010000007">
    <property type="protein sequence ID" value="KAL3819644.1"/>
    <property type="molecule type" value="Genomic_DNA"/>
</dbReference>
<gene>
    <name evidence="10" type="ORF">ACJIZ3_005549</name>
</gene>
<evidence type="ECO:0000256" key="3">
    <source>
        <dbReference type="ARBA" id="ARBA00022741"/>
    </source>
</evidence>
<evidence type="ECO:0000256" key="5">
    <source>
        <dbReference type="ARBA" id="ARBA00022840"/>
    </source>
</evidence>
<accession>A0ABD3S5C5</accession>
<dbReference type="SMART" id="SM00212">
    <property type="entry name" value="UBCc"/>
    <property type="match status" value="1"/>
</dbReference>
<evidence type="ECO:0000256" key="4">
    <source>
        <dbReference type="ARBA" id="ARBA00022786"/>
    </source>
</evidence>
<dbReference type="SUPFAM" id="SSF54495">
    <property type="entry name" value="UBC-like"/>
    <property type="match status" value="1"/>
</dbReference>
<proteinExistence type="inferred from homology"/>
<evidence type="ECO:0000256" key="1">
    <source>
        <dbReference type="ARBA" id="ARBA00012486"/>
    </source>
</evidence>
<evidence type="ECO:0000256" key="6">
    <source>
        <dbReference type="PROSITE-ProRule" id="PRU10133"/>
    </source>
</evidence>
<keyword evidence="2" id="KW-0808">Transferase</keyword>
<evidence type="ECO:0000256" key="2">
    <source>
        <dbReference type="ARBA" id="ARBA00022679"/>
    </source>
</evidence>
<dbReference type="Proteomes" id="UP001634393">
    <property type="component" value="Unassembled WGS sequence"/>
</dbReference>
<dbReference type="AlphaFoldDB" id="A0ABD3S5C5"/>
<keyword evidence="11" id="KW-1185">Reference proteome</keyword>
<comment type="similarity">
    <text evidence="7">Belongs to the ubiquitin-conjugating enzyme family.</text>
</comment>
<keyword evidence="5 7" id="KW-0067">ATP-binding</keyword>
<feature type="compositionally biased region" description="Polar residues" evidence="8">
    <location>
        <begin position="219"/>
        <end position="228"/>
    </location>
</feature>
<feature type="region of interest" description="Disordered" evidence="8">
    <location>
        <begin position="199"/>
        <end position="263"/>
    </location>
</feature>
<evidence type="ECO:0000256" key="7">
    <source>
        <dbReference type="RuleBase" id="RU362109"/>
    </source>
</evidence>
<dbReference type="Gene3D" id="3.10.110.10">
    <property type="entry name" value="Ubiquitin Conjugating Enzyme"/>
    <property type="match status" value="1"/>
</dbReference>
<evidence type="ECO:0000313" key="10">
    <source>
        <dbReference type="EMBL" id="KAL3819644.1"/>
    </source>
</evidence>
<dbReference type="InterPro" id="IPR050113">
    <property type="entry name" value="Ub_conjugating_enzyme"/>
</dbReference>
<organism evidence="10 11">
    <name type="scientific">Penstemon smallii</name>
    <dbReference type="NCBI Taxonomy" id="265156"/>
    <lineage>
        <taxon>Eukaryota</taxon>
        <taxon>Viridiplantae</taxon>
        <taxon>Streptophyta</taxon>
        <taxon>Embryophyta</taxon>
        <taxon>Tracheophyta</taxon>
        <taxon>Spermatophyta</taxon>
        <taxon>Magnoliopsida</taxon>
        <taxon>eudicotyledons</taxon>
        <taxon>Gunneridae</taxon>
        <taxon>Pentapetalae</taxon>
        <taxon>asterids</taxon>
        <taxon>lamiids</taxon>
        <taxon>Lamiales</taxon>
        <taxon>Plantaginaceae</taxon>
        <taxon>Cheloneae</taxon>
        <taxon>Penstemon</taxon>
    </lineage>
</organism>
<evidence type="ECO:0000259" key="9">
    <source>
        <dbReference type="PROSITE" id="PS50127"/>
    </source>
</evidence>
<dbReference type="GO" id="GO:0005524">
    <property type="term" value="F:ATP binding"/>
    <property type="evidence" value="ECO:0007669"/>
    <property type="project" value="UniProtKB-UniRule"/>
</dbReference>
<reference evidence="10 11" key="1">
    <citation type="submission" date="2024-12" db="EMBL/GenBank/DDBJ databases">
        <title>The unique morphological basis and parallel evolutionary history of personate flowers in Penstemon.</title>
        <authorList>
            <person name="Depatie T.H."/>
            <person name="Wessinger C.A."/>
        </authorList>
    </citation>
    <scope>NUCLEOTIDE SEQUENCE [LARGE SCALE GENOMIC DNA]</scope>
    <source>
        <strain evidence="10">WTNN_2</strain>
        <tissue evidence="10">Leaf</tissue>
    </source>
</reference>
<evidence type="ECO:0000256" key="8">
    <source>
        <dbReference type="SAM" id="MobiDB-lite"/>
    </source>
</evidence>
<dbReference type="FunFam" id="3.10.110.10:FF:000031">
    <property type="entry name" value="Ubiquitin-conjugating enzyme E2 22"/>
    <property type="match status" value="1"/>
</dbReference>
<dbReference type="PROSITE" id="PS00183">
    <property type="entry name" value="UBC_1"/>
    <property type="match status" value="1"/>
</dbReference>
<keyword evidence="3 7" id="KW-0547">Nucleotide-binding</keyword>
<keyword evidence="4 7" id="KW-0833">Ubl conjugation pathway</keyword>
<dbReference type="CDD" id="cd23804">
    <property type="entry name" value="UBCc_UBE2S"/>
    <property type="match status" value="1"/>
</dbReference>
<dbReference type="InterPro" id="IPR016135">
    <property type="entry name" value="UBQ-conjugating_enzyme/RWD"/>
</dbReference>
<feature type="compositionally biased region" description="Basic and acidic residues" evidence="8">
    <location>
        <begin position="237"/>
        <end position="252"/>
    </location>
</feature>
<dbReference type="GO" id="GO:0061631">
    <property type="term" value="F:ubiquitin conjugating enzyme activity"/>
    <property type="evidence" value="ECO:0007669"/>
    <property type="project" value="UniProtKB-EC"/>
</dbReference>
<feature type="domain" description="UBC core" evidence="9">
    <location>
        <begin position="10"/>
        <end position="156"/>
    </location>
</feature>
<evidence type="ECO:0000313" key="11">
    <source>
        <dbReference type="Proteomes" id="UP001634393"/>
    </source>
</evidence>